<organism evidence="5 6">
    <name type="scientific">Halobacillus kuroshimensis</name>
    <dbReference type="NCBI Taxonomy" id="302481"/>
    <lineage>
        <taxon>Bacteria</taxon>
        <taxon>Bacillati</taxon>
        <taxon>Bacillota</taxon>
        <taxon>Bacilli</taxon>
        <taxon>Bacillales</taxon>
        <taxon>Bacillaceae</taxon>
        <taxon>Halobacillus</taxon>
    </lineage>
</organism>
<comment type="caution">
    <text evidence="5">The sequence shown here is derived from an EMBL/GenBank/DDBJ whole genome shotgun (WGS) entry which is preliminary data.</text>
</comment>
<gene>
    <name evidence="5" type="ORF">JF544_13390</name>
</gene>
<protein>
    <submittedName>
        <fullName evidence="5">Pyridoxal-phosphate dependent enzyme</fullName>
    </submittedName>
</protein>
<comment type="cofactor">
    <cofactor evidence="1">
        <name>pyridoxal 5'-phosphate</name>
        <dbReference type="ChEBI" id="CHEBI:597326"/>
    </cofactor>
</comment>
<dbReference type="Gene3D" id="3.40.50.1100">
    <property type="match status" value="2"/>
</dbReference>
<dbReference type="InterPro" id="IPR050147">
    <property type="entry name" value="Ser/Thr_Dehydratase"/>
</dbReference>
<evidence type="ECO:0000256" key="2">
    <source>
        <dbReference type="ARBA" id="ARBA00022898"/>
    </source>
</evidence>
<evidence type="ECO:0000256" key="1">
    <source>
        <dbReference type="ARBA" id="ARBA00001933"/>
    </source>
</evidence>
<dbReference type="PANTHER" id="PTHR48078">
    <property type="entry name" value="THREONINE DEHYDRATASE, MITOCHONDRIAL-RELATED"/>
    <property type="match status" value="1"/>
</dbReference>
<evidence type="ECO:0000259" key="4">
    <source>
        <dbReference type="Pfam" id="PF00291"/>
    </source>
</evidence>
<evidence type="ECO:0000313" key="5">
    <source>
        <dbReference type="EMBL" id="MBN8236254.1"/>
    </source>
</evidence>
<keyword evidence="3" id="KW-0456">Lyase</keyword>
<dbReference type="InterPro" id="IPR036052">
    <property type="entry name" value="TrpB-like_PALP_sf"/>
</dbReference>
<sequence>MVLRDVWLARKRIESIVKPTPLVYSEFFSERSGQPVYLKMEQSHPAGSFKIRGAANKLLSLTEEEKKRGVTTFSTGNHGIATAYAARQMGISCTVCISRRVPEAKLSRLKRLGADIEQTGAGQDEAAVRCRELASKYGMTIIHPFDDPEVIAGQGTIGLELMEQLPELKEVVIPLSGGGLLSGIGFVLKKMDPTVSVTGVTMERSAVMQASLKKGAVVKLEEEYTLADSLLGGIGEDNRYTFSMTRSLMDKGVLLQENRIKEGLYSLLDHHKIIVEGAAAVGAGYLLDQPVSEGPVVLIITGNNVDTNTVKTWMDS</sequence>
<keyword evidence="6" id="KW-1185">Reference proteome</keyword>
<accession>A0ABS3DY55</accession>
<keyword evidence="2" id="KW-0663">Pyridoxal phosphate</keyword>
<dbReference type="PANTHER" id="PTHR48078:SF6">
    <property type="entry name" value="L-THREONINE DEHYDRATASE CATABOLIC TDCB"/>
    <property type="match status" value="1"/>
</dbReference>
<feature type="domain" description="Tryptophan synthase beta chain-like PALP" evidence="4">
    <location>
        <begin position="15"/>
        <end position="302"/>
    </location>
</feature>
<reference evidence="5 6" key="1">
    <citation type="submission" date="2020-12" db="EMBL/GenBank/DDBJ databases">
        <title>Oil enriched cultivation method for isolating marine PHA-producing bacteria.</title>
        <authorList>
            <person name="Zheng W."/>
            <person name="Yu S."/>
            <person name="Huang Y."/>
        </authorList>
    </citation>
    <scope>NUCLEOTIDE SEQUENCE [LARGE SCALE GENOMIC DNA]</scope>
    <source>
        <strain evidence="5 6">SY-2-6</strain>
    </source>
</reference>
<dbReference type="EMBL" id="JAEKJY010000004">
    <property type="protein sequence ID" value="MBN8236254.1"/>
    <property type="molecule type" value="Genomic_DNA"/>
</dbReference>
<dbReference type="Pfam" id="PF00291">
    <property type="entry name" value="PALP"/>
    <property type="match status" value="1"/>
</dbReference>
<dbReference type="RefSeq" id="WP_206935036.1">
    <property type="nucleotide sequence ID" value="NZ_JAEKJY010000004.1"/>
</dbReference>
<dbReference type="InterPro" id="IPR001926">
    <property type="entry name" value="TrpB-like_PALP"/>
</dbReference>
<name>A0ABS3DY55_9BACI</name>
<dbReference type="CDD" id="cd01562">
    <property type="entry name" value="Thr-dehyd"/>
    <property type="match status" value="1"/>
</dbReference>
<dbReference type="SUPFAM" id="SSF53686">
    <property type="entry name" value="Tryptophan synthase beta subunit-like PLP-dependent enzymes"/>
    <property type="match status" value="1"/>
</dbReference>
<dbReference type="Proteomes" id="UP000663970">
    <property type="component" value="Unassembled WGS sequence"/>
</dbReference>
<evidence type="ECO:0000256" key="3">
    <source>
        <dbReference type="ARBA" id="ARBA00023239"/>
    </source>
</evidence>
<proteinExistence type="predicted"/>
<evidence type="ECO:0000313" key="6">
    <source>
        <dbReference type="Proteomes" id="UP000663970"/>
    </source>
</evidence>